<feature type="region of interest" description="Disordered" evidence="1">
    <location>
        <begin position="24"/>
        <end position="43"/>
    </location>
</feature>
<keyword evidence="4" id="KW-1185">Reference proteome</keyword>
<dbReference type="OrthoDB" id="6737641at2759"/>
<feature type="compositionally biased region" description="Basic and acidic residues" evidence="1">
    <location>
        <begin position="24"/>
        <end position="38"/>
    </location>
</feature>
<feature type="signal peptide" evidence="2">
    <location>
        <begin position="1"/>
        <end position="16"/>
    </location>
</feature>
<evidence type="ECO:0000313" key="4">
    <source>
        <dbReference type="Proteomes" id="UP001107558"/>
    </source>
</evidence>
<evidence type="ECO:0000313" key="3">
    <source>
        <dbReference type="EMBL" id="KAG5677427.1"/>
    </source>
</evidence>
<feature type="chain" id="PRO_5039885908" evidence="2">
    <location>
        <begin position="17"/>
        <end position="245"/>
    </location>
</feature>
<accession>A0A9J6C6H4</accession>
<organism evidence="3 4">
    <name type="scientific">Polypedilum vanderplanki</name>
    <name type="common">Sleeping chironomid midge</name>
    <dbReference type="NCBI Taxonomy" id="319348"/>
    <lineage>
        <taxon>Eukaryota</taxon>
        <taxon>Metazoa</taxon>
        <taxon>Ecdysozoa</taxon>
        <taxon>Arthropoda</taxon>
        <taxon>Hexapoda</taxon>
        <taxon>Insecta</taxon>
        <taxon>Pterygota</taxon>
        <taxon>Neoptera</taxon>
        <taxon>Endopterygota</taxon>
        <taxon>Diptera</taxon>
        <taxon>Nematocera</taxon>
        <taxon>Chironomoidea</taxon>
        <taxon>Chironomidae</taxon>
        <taxon>Chironominae</taxon>
        <taxon>Polypedilum</taxon>
        <taxon>Polypedilum</taxon>
    </lineage>
</organism>
<keyword evidence="2" id="KW-0732">Signal</keyword>
<comment type="caution">
    <text evidence="3">The sequence shown here is derived from an EMBL/GenBank/DDBJ whole genome shotgun (WGS) entry which is preliminary data.</text>
</comment>
<sequence>MHLTLIFIVIVSYSTAYSHPLLKNEQEHQQSRQQHDELNSSTSRPLQQFFIKILSAFRGKSQFSSTTKAPTTTTHRISIPYHQQHYEVQQIPNFVDFSSYLLDSFTNNNSAIKFSYIQPNTTNLRNANYSVISFLVPHDMKPPSEKGPLWNFLNILNLFRSPEKKPPPDDTVFTQFPPFLEYYAQRIQAYFSIYKFPDDSRMNNTIVVEVAENNEVQPQNDDLVDETTETDELILTTTEIFNEME</sequence>
<gene>
    <name evidence="3" type="ORF">PVAND_007185</name>
</gene>
<dbReference type="Proteomes" id="UP001107558">
    <property type="component" value="Chromosome 2"/>
</dbReference>
<evidence type="ECO:0000256" key="1">
    <source>
        <dbReference type="SAM" id="MobiDB-lite"/>
    </source>
</evidence>
<reference evidence="3" key="1">
    <citation type="submission" date="2021-03" db="EMBL/GenBank/DDBJ databases">
        <title>Chromosome level genome of the anhydrobiotic midge Polypedilum vanderplanki.</title>
        <authorList>
            <person name="Yoshida Y."/>
            <person name="Kikawada T."/>
            <person name="Gusev O."/>
        </authorList>
    </citation>
    <scope>NUCLEOTIDE SEQUENCE</scope>
    <source>
        <strain evidence="3">NIAS01</strain>
        <tissue evidence="3">Whole body or cell culture</tissue>
    </source>
</reference>
<evidence type="ECO:0000256" key="2">
    <source>
        <dbReference type="SAM" id="SignalP"/>
    </source>
</evidence>
<dbReference type="EMBL" id="JADBJN010000002">
    <property type="protein sequence ID" value="KAG5677427.1"/>
    <property type="molecule type" value="Genomic_DNA"/>
</dbReference>
<name>A0A9J6C6H4_POLVA</name>
<protein>
    <submittedName>
        <fullName evidence="3">Uncharacterized protein</fullName>
    </submittedName>
</protein>
<dbReference type="AlphaFoldDB" id="A0A9J6C6H4"/>
<proteinExistence type="predicted"/>